<dbReference type="CDD" id="cd00114">
    <property type="entry name" value="LIGANc"/>
    <property type="match status" value="1"/>
</dbReference>
<evidence type="ECO:0000256" key="4">
    <source>
        <dbReference type="ARBA" id="ARBA00022723"/>
    </source>
</evidence>
<feature type="binding site" evidence="11">
    <location>
        <begin position="32"/>
        <end position="36"/>
    </location>
    <ligand>
        <name>NAD(+)</name>
        <dbReference type="ChEBI" id="CHEBI:57540"/>
    </ligand>
</feature>
<dbReference type="InterPro" id="IPR036420">
    <property type="entry name" value="BRCT_dom_sf"/>
</dbReference>
<dbReference type="SUPFAM" id="SSF56091">
    <property type="entry name" value="DNA ligase/mRNA capping enzyme, catalytic domain"/>
    <property type="match status" value="1"/>
</dbReference>
<comment type="function">
    <text evidence="1 11">DNA ligase that catalyzes the formation of phosphodiester linkages between 5'-phosphoryl and 3'-hydroxyl groups in double-stranded DNA using NAD as a coenzyme and as the energy source for the reaction. It is essential for DNA replication and repair of damaged DNA.</text>
</comment>
<dbReference type="Pfam" id="PF01653">
    <property type="entry name" value="DNA_ligase_aden"/>
    <property type="match status" value="1"/>
</dbReference>
<keyword evidence="6 11" id="KW-0862">Zinc</keyword>
<dbReference type="SMART" id="SM00532">
    <property type="entry name" value="LIGANc"/>
    <property type="match status" value="1"/>
</dbReference>
<feature type="binding site" evidence="11">
    <location>
        <position position="408"/>
    </location>
    <ligand>
        <name>Zn(2+)</name>
        <dbReference type="ChEBI" id="CHEBI:29105"/>
    </ligand>
</feature>
<dbReference type="InterPro" id="IPR012340">
    <property type="entry name" value="NA-bd_OB-fold"/>
</dbReference>
<dbReference type="Pfam" id="PF00533">
    <property type="entry name" value="BRCT"/>
    <property type="match status" value="1"/>
</dbReference>
<comment type="caution">
    <text evidence="14">The sequence shown here is derived from an EMBL/GenBank/DDBJ whole genome shotgun (WGS) entry which is preliminary data.</text>
</comment>
<evidence type="ECO:0000256" key="12">
    <source>
        <dbReference type="RuleBase" id="RU000618"/>
    </source>
</evidence>
<dbReference type="PROSITE" id="PS50172">
    <property type="entry name" value="BRCT"/>
    <property type="match status" value="1"/>
</dbReference>
<dbReference type="PROSITE" id="PS01056">
    <property type="entry name" value="DNA_LIGASE_N2"/>
    <property type="match status" value="1"/>
</dbReference>
<dbReference type="SUPFAM" id="SSF50249">
    <property type="entry name" value="Nucleic acid-binding proteins"/>
    <property type="match status" value="1"/>
</dbReference>
<feature type="binding site" evidence="11">
    <location>
        <position position="411"/>
    </location>
    <ligand>
        <name>Zn(2+)</name>
        <dbReference type="ChEBI" id="CHEBI:29105"/>
    </ligand>
</feature>
<dbReference type="InterPro" id="IPR001679">
    <property type="entry name" value="DNA_ligase"/>
</dbReference>
<dbReference type="PANTHER" id="PTHR23389:SF9">
    <property type="entry name" value="DNA LIGASE"/>
    <property type="match status" value="1"/>
</dbReference>
<dbReference type="InterPro" id="IPR013839">
    <property type="entry name" value="DNAligase_adenylation"/>
</dbReference>
<dbReference type="Gene3D" id="6.20.10.30">
    <property type="match status" value="1"/>
</dbReference>
<reference evidence="14 15" key="1">
    <citation type="journal article" date="2020" name="Microorganisms">
        <title>Polyphasic Characterisation of Cedecea colo sp. nov., a New Enteric Bacterium Isolated from the Koala Hindgut.</title>
        <authorList>
            <person name="Boath J.M."/>
            <person name="Dakhal S."/>
            <person name="Van T.T.H."/>
            <person name="Moore R.J."/>
            <person name="Dekiwadia C."/>
            <person name="Macreadie I.G."/>
        </authorList>
    </citation>
    <scope>NUCLEOTIDE SEQUENCE [LARGE SCALE GENOMIC DNA]</scope>
    <source>
        <strain evidence="14 15">ZA</strain>
    </source>
</reference>
<dbReference type="InterPro" id="IPR001357">
    <property type="entry name" value="BRCT_dom"/>
</dbReference>
<dbReference type="InterPro" id="IPR004149">
    <property type="entry name" value="Znf_DNAligase_C4"/>
</dbReference>
<feature type="binding site" evidence="11">
    <location>
        <position position="136"/>
    </location>
    <ligand>
        <name>NAD(+)</name>
        <dbReference type="ChEBI" id="CHEBI:57540"/>
    </ligand>
</feature>
<dbReference type="InterPro" id="IPR004150">
    <property type="entry name" value="NAD_DNA_ligase_OB"/>
</dbReference>
<keyword evidence="9 11" id="KW-0234">DNA repair</keyword>
<evidence type="ECO:0000256" key="3">
    <source>
        <dbReference type="ARBA" id="ARBA00022705"/>
    </source>
</evidence>
<feature type="active site" description="N6-AMP-lysine intermediate" evidence="11">
    <location>
        <position position="115"/>
    </location>
</feature>
<dbReference type="InterPro" id="IPR013840">
    <property type="entry name" value="DNAligase_N"/>
</dbReference>
<feature type="binding site" evidence="11">
    <location>
        <position position="173"/>
    </location>
    <ligand>
        <name>NAD(+)</name>
        <dbReference type="ChEBI" id="CHEBI:57540"/>
    </ligand>
</feature>
<organism evidence="14 15">
    <name type="scientific">Cedecea colo</name>
    <dbReference type="NCBI Taxonomy" id="2552946"/>
    <lineage>
        <taxon>Bacteria</taxon>
        <taxon>Pseudomonadati</taxon>
        <taxon>Pseudomonadota</taxon>
        <taxon>Gammaproteobacteria</taxon>
        <taxon>Enterobacterales</taxon>
        <taxon>Enterobacteriaceae</taxon>
        <taxon>Cedecea</taxon>
    </lineage>
</organism>
<dbReference type="EC" id="6.5.1.2" evidence="11 12"/>
<dbReference type="Pfam" id="PF14520">
    <property type="entry name" value="HHH_5"/>
    <property type="match status" value="1"/>
</dbReference>
<keyword evidence="5 11" id="KW-0227">DNA damage</keyword>
<evidence type="ECO:0000256" key="7">
    <source>
        <dbReference type="ARBA" id="ARBA00022842"/>
    </source>
</evidence>
<dbReference type="HAMAP" id="MF_01588">
    <property type="entry name" value="DNA_ligase_A"/>
    <property type="match status" value="1"/>
</dbReference>
<dbReference type="EMBL" id="SOYS01000008">
    <property type="protein sequence ID" value="NIY49094.1"/>
    <property type="molecule type" value="Genomic_DNA"/>
</dbReference>
<keyword evidence="7 11" id="KW-0460">Magnesium</keyword>
<comment type="catalytic activity">
    <reaction evidence="10 11 12">
        <text>NAD(+) + (deoxyribonucleotide)n-3'-hydroxyl + 5'-phospho-(deoxyribonucleotide)m = (deoxyribonucleotide)n+m + AMP + beta-nicotinamide D-nucleotide.</text>
        <dbReference type="EC" id="6.5.1.2"/>
    </reaction>
</comment>
<dbReference type="CDD" id="cd17748">
    <property type="entry name" value="BRCT_DNA_ligase_like"/>
    <property type="match status" value="1"/>
</dbReference>
<dbReference type="Gene3D" id="3.40.50.10190">
    <property type="entry name" value="BRCT domain"/>
    <property type="match status" value="1"/>
</dbReference>
<feature type="binding site" evidence="11">
    <location>
        <position position="113"/>
    </location>
    <ligand>
        <name>NAD(+)</name>
        <dbReference type="ChEBI" id="CHEBI:57540"/>
    </ligand>
</feature>
<sequence length="672" mass="73539">MDSIEQQLTELRTTLRHHEYLYHVLDNPEIPDAEYDRLMRELRALEEAHPELITPDSPTQRVGAAPLSAFTQVRHEVPMLSLDNVFDEASYLAFNKRVQDRLKNTDALTFCCELKLDGLAVSLLYEDGVLTRAATRGDGTTGENISANVRTIRAIPLKLHGEHIPRRVEIRGEVFLPQAGFEKINEEARRTGGKIFANPRNAAAGSLRQLDPRITAKRPLTFFCYGVGLLEGGELPASHMARLQLFKAWGLPVSDRIRLCSTPEEVLAFYHQVEADRPALGFDIDGVVIKVDSLTLQETLGFVARAPRWAVAFKFPAQEQMTFVRDVEFQVGRTGAITPVARLEPVQVAGVLVSNATLHNADEIERLGLRIGDRVVIRRAGDVIPQVVSVVESERPAESKEVIFPTHCPVCGSDVERVEGEAVARCTGGLICGAQRKESLKHFVSRRALDVDGMGDKIIDQLVEKEYVHTPADLFRLTAGKLTGLDRMGPKSAQNVVDALAKSKETTFARFLYALGIREVGEATAAGLAAYFGTLDALSAASIDELQKVPDVGIVVATHVFNFFEEESNREVIRQLTEEVGVHWPAPVIIKAEEIDSPFAGKTVVLTGSLSVLSRDDAKARLVALGAKVAGSVSKKTDLVIAGEAAGSKLAKAQELGIDVIDEAEMIRLLGE</sequence>
<keyword evidence="11" id="KW-0464">Manganese</keyword>
<dbReference type="PROSITE" id="PS01055">
    <property type="entry name" value="DNA_LIGASE_N1"/>
    <property type="match status" value="1"/>
</dbReference>
<dbReference type="PIRSF" id="PIRSF001604">
    <property type="entry name" value="LigA"/>
    <property type="match status" value="1"/>
</dbReference>
<evidence type="ECO:0000256" key="5">
    <source>
        <dbReference type="ARBA" id="ARBA00022763"/>
    </source>
</evidence>
<evidence type="ECO:0000256" key="2">
    <source>
        <dbReference type="ARBA" id="ARBA00022598"/>
    </source>
</evidence>
<dbReference type="InterPro" id="IPR033136">
    <property type="entry name" value="DNA_ligase_CS"/>
</dbReference>
<dbReference type="InterPro" id="IPR018239">
    <property type="entry name" value="DNA_ligase_AS"/>
</dbReference>
<keyword evidence="2 11" id="KW-0436">Ligase</keyword>
<gene>
    <name evidence="11 14" type="primary">ligA</name>
    <name evidence="14" type="ORF">E2L00_16655</name>
</gene>
<accession>A0ABX0VR45</accession>
<comment type="caution">
    <text evidence="11">Lacks conserved residue(s) required for the propagation of feature annotation.</text>
</comment>
<dbReference type="SMART" id="SM00278">
    <property type="entry name" value="HhH1"/>
    <property type="match status" value="4"/>
</dbReference>
<dbReference type="NCBIfam" id="TIGR00575">
    <property type="entry name" value="dnlj"/>
    <property type="match status" value="1"/>
</dbReference>
<evidence type="ECO:0000259" key="13">
    <source>
        <dbReference type="PROSITE" id="PS50172"/>
    </source>
</evidence>
<dbReference type="InterPro" id="IPR010994">
    <property type="entry name" value="RuvA_2-like"/>
</dbReference>
<evidence type="ECO:0000256" key="8">
    <source>
        <dbReference type="ARBA" id="ARBA00023027"/>
    </source>
</evidence>
<dbReference type="InterPro" id="IPR041663">
    <property type="entry name" value="DisA/LigA_HHH"/>
</dbReference>
<comment type="similarity">
    <text evidence="11">Belongs to the NAD-dependent DNA ligase family. LigA subfamily.</text>
</comment>
<keyword evidence="4 11" id="KW-0479">Metal-binding</keyword>
<keyword evidence="15" id="KW-1185">Reference proteome</keyword>
<evidence type="ECO:0000256" key="11">
    <source>
        <dbReference type="HAMAP-Rule" id="MF_01588"/>
    </source>
</evidence>
<dbReference type="InterPro" id="IPR003583">
    <property type="entry name" value="Hlx-hairpin-Hlx_DNA-bd_motif"/>
</dbReference>
<dbReference type="GO" id="GO:0003911">
    <property type="term" value="F:DNA ligase (NAD+) activity"/>
    <property type="evidence" value="ECO:0007669"/>
    <property type="project" value="UniProtKB-EC"/>
</dbReference>
<dbReference type="SUPFAM" id="SSF47781">
    <property type="entry name" value="RuvA domain 2-like"/>
    <property type="match status" value="1"/>
</dbReference>
<keyword evidence="8 11" id="KW-0520">NAD</keyword>
<dbReference type="Proteomes" id="UP000697927">
    <property type="component" value="Unassembled WGS sequence"/>
</dbReference>
<dbReference type="Gene3D" id="3.30.470.30">
    <property type="entry name" value="DNA ligase/mRNA capping enzyme"/>
    <property type="match status" value="1"/>
</dbReference>
<dbReference type="Gene3D" id="1.10.150.20">
    <property type="entry name" value="5' to 3' exonuclease, C-terminal subdomain"/>
    <property type="match status" value="2"/>
</dbReference>
<feature type="binding site" evidence="11">
    <location>
        <position position="314"/>
    </location>
    <ligand>
        <name>NAD(+)</name>
        <dbReference type="ChEBI" id="CHEBI:57540"/>
    </ligand>
</feature>
<evidence type="ECO:0000256" key="10">
    <source>
        <dbReference type="ARBA" id="ARBA00034005"/>
    </source>
</evidence>
<keyword evidence="3 11" id="KW-0235">DNA replication</keyword>
<evidence type="ECO:0000256" key="1">
    <source>
        <dbReference type="ARBA" id="ARBA00004067"/>
    </source>
</evidence>
<dbReference type="SUPFAM" id="SSF52113">
    <property type="entry name" value="BRCT domain"/>
    <property type="match status" value="1"/>
</dbReference>
<dbReference type="Gene3D" id="2.40.50.140">
    <property type="entry name" value="Nucleic acid-binding proteins"/>
    <property type="match status" value="1"/>
</dbReference>
<name>A0ABX0VR45_9ENTR</name>
<proteinExistence type="inferred from homology"/>
<protein>
    <recommendedName>
        <fullName evidence="11 12">DNA ligase</fullName>
        <ecNumber evidence="11 12">6.5.1.2</ecNumber>
    </recommendedName>
    <alternativeName>
        <fullName evidence="11">Polydeoxyribonucleotide synthase [NAD(+)]</fullName>
    </alternativeName>
</protein>
<feature type="domain" description="BRCT" evidence="13">
    <location>
        <begin position="594"/>
        <end position="672"/>
    </location>
</feature>
<comment type="cofactor">
    <cofactor evidence="11">
        <name>Mg(2+)</name>
        <dbReference type="ChEBI" id="CHEBI:18420"/>
    </cofactor>
    <cofactor evidence="11">
        <name>Mn(2+)</name>
        <dbReference type="ChEBI" id="CHEBI:29035"/>
    </cofactor>
</comment>
<dbReference type="Pfam" id="PF12826">
    <property type="entry name" value="HHH_2"/>
    <property type="match status" value="1"/>
</dbReference>
<dbReference type="RefSeq" id="WP_167613554.1">
    <property type="nucleotide sequence ID" value="NZ_SOYS01000008.1"/>
</dbReference>
<evidence type="ECO:0000256" key="6">
    <source>
        <dbReference type="ARBA" id="ARBA00022833"/>
    </source>
</evidence>
<dbReference type="SMART" id="SM00292">
    <property type="entry name" value="BRCT"/>
    <property type="match status" value="1"/>
</dbReference>
<dbReference type="Pfam" id="PF03119">
    <property type="entry name" value="DNA_ligase_ZBD"/>
    <property type="match status" value="1"/>
</dbReference>
<evidence type="ECO:0000313" key="14">
    <source>
        <dbReference type="EMBL" id="NIY49094.1"/>
    </source>
</evidence>
<evidence type="ECO:0000313" key="15">
    <source>
        <dbReference type="Proteomes" id="UP000697927"/>
    </source>
</evidence>
<feature type="binding site" evidence="11">
    <location>
        <position position="290"/>
    </location>
    <ligand>
        <name>NAD(+)</name>
        <dbReference type="ChEBI" id="CHEBI:57540"/>
    </ligand>
</feature>
<evidence type="ECO:0000256" key="9">
    <source>
        <dbReference type="ARBA" id="ARBA00023204"/>
    </source>
</evidence>
<feature type="binding site" evidence="11">
    <location>
        <begin position="81"/>
        <end position="82"/>
    </location>
    <ligand>
        <name>NAD(+)</name>
        <dbReference type="ChEBI" id="CHEBI:57540"/>
    </ligand>
</feature>
<dbReference type="Gene3D" id="1.10.287.610">
    <property type="entry name" value="Helix hairpin bin"/>
    <property type="match status" value="1"/>
</dbReference>
<dbReference type="PANTHER" id="PTHR23389">
    <property type="entry name" value="CHROMOSOME TRANSMISSION FIDELITY FACTOR 18"/>
    <property type="match status" value="1"/>
</dbReference>
<feature type="binding site" evidence="11">
    <location>
        <position position="432"/>
    </location>
    <ligand>
        <name>Zn(2+)</name>
        <dbReference type="ChEBI" id="CHEBI:29105"/>
    </ligand>
</feature>
<dbReference type="NCBIfam" id="NF005932">
    <property type="entry name" value="PRK07956.1"/>
    <property type="match status" value="1"/>
</dbReference>
<dbReference type="Pfam" id="PF03120">
    <property type="entry name" value="OB_DNA_ligase"/>
    <property type="match status" value="1"/>
</dbReference>